<keyword evidence="1" id="KW-0732">Signal</keyword>
<gene>
    <name evidence="3" type="ORF">ACFSAH_11320</name>
</gene>
<organism evidence="3 4">
    <name type="scientific">Pseudopedobacter beijingensis</name>
    <dbReference type="NCBI Taxonomy" id="1207056"/>
    <lineage>
        <taxon>Bacteria</taxon>
        <taxon>Pseudomonadati</taxon>
        <taxon>Bacteroidota</taxon>
        <taxon>Sphingobacteriia</taxon>
        <taxon>Sphingobacteriales</taxon>
        <taxon>Sphingobacteriaceae</taxon>
        <taxon>Pseudopedobacter</taxon>
    </lineage>
</organism>
<dbReference type="PROSITE" id="PS51704">
    <property type="entry name" value="GP_PDE"/>
    <property type="match status" value="1"/>
</dbReference>
<feature type="chain" id="PRO_5045654771" evidence="1">
    <location>
        <begin position="25"/>
        <end position="307"/>
    </location>
</feature>
<feature type="domain" description="GP-PDE" evidence="2">
    <location>
        <begin position="37"/>
        <end position="307"/>
    </location>
</feature>
<dbReference type="Pfam" id="PF03009">
    <property type="entry name" value="GDPD"/>
    <property type="match status" value="1"/>
</dbReference>
<reference evidence="4" key="1">
    <citation type="journal article" date="2019" name="Int. J. Syst. Evol. Microbiol.">
        <title>The Global Catalogue of Microorganisms (GCM) 10K type strain sequencing project: providing services to taxonomists for standard genome sequencing and annotation.</title>
        <authorList>
            <consortium name="The Broad Institute Genomics Platform"/>
            <consortium name="The Broad Institute Genome Sequencing Center for Infectious Disease"/>
            <person name="Wu L."/>
            <person name="Ma J."/>
        </authorList>
    </citation>
    <scope>NUCLEOTIDE SEQUENCE [LARGE SCALE GENOMIC DNA]</scope>
    <source>
        <strain evidence="4">CCUG 53762</strain>
    </source>
</reference>
<dbReference type="PANTHER" id="PTHR46211:SF14">
    <property type="entry name" value="GLYCEROPHOSPHODIESTER PHOSPHODIESTERASE"/>
    <property type="match status" value="1"/>
</dbReference>
<sequence length="307" mass="35077">MKLKRIFKLAGLSVFILSVSCAFRVGLSNGKGNSSSFDEQGHRGARGLMPENTIPAMYKAIDLGITTLEMDLQVSKDKKVVVSHDSYFGYKFCLTPEGKEMTDKEGRSRLIIDMPYDSIRKYDVGMKPHPDFPRQQKMPAYKPLLSELIDSAETYARKKKHVNHYNMEIKTSPEYKDKGHPPVSEFVALAMKVVYDKKIEKRTTIQSFDTRSLKLVKVGYPEVKISYLVFKSNTKNIDEHIKDLGFKPDVFSPEYHLVTEELVKACHDRNIKVIPWTVNTVDDIKKLKALRVDGIISDYPDLFKSTN</sequence>
<dbReference type="PANTHER" id="PTHR46211">
    <property type="entry name" value="GLYCEROPHOSPHORYL DIESTER PHOSPHODIESTERASE"/>
    <property type="match status" value="1"/>
</dbReference>
<keyword evidence="4" id="KW-1185">Reference proteome</keyword>
<dbReference type="RefSeq" id="WP_379662848.1">
    <property type="nucleotide sequence ID" value="NZ_JBHUDG010000017.1"/>
</dbReference>
<dbReference type="InterPro" id="IPR017946">
    <property type="entry name" value="PLC-like_Pdiesterase_TIM-brl"/>
</dbReference>
<feature type="signal peptide" evidence="1">
    <location>
        <begin position="1"/>
        <end position="24"/>
    </location>
</feature>
<protein>
    <submittedName>
        <fullName evidence="3">Glycerophosphodiester phosphodiesterase family protein</fullName>
    </submittedName>
</protein>
<evidence type="ECO:0000259" key="2">
    <source>
        <dbReference type="PROSITE" id="PS51704"/>
    </source>
</evidence>
<accession>A0ABW4IFT0</accession>
<evidence type="ECO:0000313" key="4">
    <source>
        <dbReference type="Proteomes" id="UP001597118"/>
    </source>
</evidence>
<name>A0ABW4IFT0_9SPHI</name>
<dbReference type="Gene3D" id="3.20.20.190">
    <property type="entry name" value="Phosphatidylinositol (PI) phosphodiesterase"/>
    <property type="match status" value="1"/>
</dbReference>
<proteinExistence type="predicted"/>
<dbReference type="PROSITE" id="PS51257">
    <property type="entry name" value="PROKAR_LIPOPROTEIN"/>
    <property type="match status" value="1"/>
</dbReference>
<dbReference type="InterPro" id="IPR030395">
    <property type="entry name" value="GP_PDE_dom"/>
</dbReference>
<dbReference type="SUPFAM" id="SSF51695">
    <property type="entry name" value="PLC-like phosphodiesterases"/>
    <property type="match status" value="1"/>
</dbReference>
<evidence type="ECO:0000256" key="1">
    <source>
        <dbReference type="SAM" id="SignalP"/>
    </source>
</evidence>
<comment type="caution">
    <text evidence="3">The sequence shown here is derived from an EMBL/GenBank/DDBJ whole genome shotgun (WGS) entry which is preliminary data.</text>
</comment>
<dbReference type="Proteomes" id="UP001597118">
    <property type="component" value="Unassembled WGS sequence"/>
</dbReference>
<evidence type="ECO:0000313" key="3">
    <source>
        <dbReference type="EMBL" id="MFD1630471.1"/>
    </source>
</evidence>
<dbReference type="EMBL" id="JBHUDG010000017">
    <property type="protein sequence ID" value="MFD1630471.1"/>
    <property type="molecule type" value="Genomic_DNA"/>
</dbReference>